<keyword evidence="5" id="KW-1185">Reference proteome</keyword>
<evidence type="ECO:0000313" key="3">
    <source>
        <dbReference type="EMBL" id="CAL1174272.1"/>
    </source>
</evidence>
<feature type="transmembrane region" description="Helical" evidence="1">
    <location>
        <begin position="439"/>
        <end position="458"/>
    </location>
</feature>
<evidence type="ECO:0000313" key="4">
    <source>
        <dbReference type="EMBL" id="CAL4808209.1"/>
    </source>
</evidence>
<gene>
    <name evidence="2" type="ORF">C1SCF055_LOCUS45276</name>
</gene>
<name>A0A9P1GU94_9DINO</name>
<dbReference type="EMBL" id="CAMXCT010006839">
    <property type="protein sequence ID" value="CAI4020897.1"/>
    <property type="molecule type" value="Genomic_DNA"/>
</dbReference>
<protein>
    <submittedName>
        <fullName evidence="4">Protein FAM3B</fullName>
    </submittedName>
</protein>
<evidence type="ECO:0000313" key="2">
    <source>
        <dbReference type="EMBL" id="CAI4020897.1"/>
    </source>
</evidence>
<proteinExistence type="predicted"/>
<evidence type="ECO:0000256" key="1">
    <source>
        <dbReference type="SAM" id="Phobius"/>
    </source>
</evidence>
<feature type="transmembrane region" description="Helical" evidence="1">
    <location>
        <begin position="606"/>
        <end position="625"/>
    </location>
</feature>
<organism evidence="2">
    <name type="scientific">Cladocopium goreaui</name>
    <dbReference type="NCBI Taxonomy" id="2562237"/>
    <lineage>
        <taxon>Eukaryota</taxon>
        <taxon>Sar</taxon>
        <taxon>Alveolata</taxon>
        <taxon>Dinophyceae</taxon>
        <taxon>Suessiales</taxon>
        <taxon>Symbiodiniaceae</taxon>
        <taxon>Cladocopium</taxon>
    </lineage>
</organism>
<keyword evidence="1" id="KW-0472">Membrane</keyword>
<dbReference type="AlphaFoldDB" id="A0A9P1GU94"/>
<evidence type="ECO:0000313" key="5">
    <source>
        <dbReference type="Proteomes" id="UP001152797"/>
    </source>
</evidence>
<feature type="transmembrane region" description="Helical" evidence="1">
    <location>
        <begin position="486"/>
        <end position="503"/>
    </location>
</feature>
<reference evidence="3" key="2">
    <citation type="submission" date="2024-04" db="EMBL/GenBank/DDBJ databases">
        <authorList>
            <person name="Chen Y."/>
            <person name="Shah S."/>
            <person name="Dougan E. K."/>
            <person name="Thang M."/>
            <person name="Chan C."/>
        </authorList>
    </citation>
    <scope>NUCLEOTIDE SEQUENCE [LARGE SCALE GENOMIC DNA]</scope>
</reference>
<dbReference type="EMBL" id="CAMXCT030006839">
    <property type="protein sequence ID" value="CAL4808209.1"/>
    <property type="molecule type" value="Genomic_DNA"/>
</dbReference>
<feature type="transmembrane region" description="Helical" evidence="1">
    <location>
        <begin position="400"/>
        <end position="418"/>
    </location>
</feature>
<comment type="caution">
    <text evidence="2">The sequence shown here is derived from an EMBL/GenBank/DDBJ whole genome shotgun (WGS) entry which is preliminary data.</text>
</comment>
<keyword evidence="1" id="KW-0812">Transmembrane</keyword>
<dbReference type="EMBL" id="CAMXCT020006839">
    <property type="protein sequence ID" value="CAL1174272.1"/>
    <property type="molecule type" value="Genomic_DNA"/>
</dbReference>
<reference evidence="2" key="1">
    <citation type="submission" date="2022-10" db="EMBL/GenBank/DDBJ databases">
        <authorList>
            <person name="Chen Y."/>
            <person name="Dougan E. K."/>
            <person name="Chan C."/>
            <person name="Rhodes N."/>
            <person name="Thang M."/>
        </authorList>
    </citation>
    <scope>NUCLEOTIDE SEQUENCE</scope>
</reference>
<feature type="transmembrane region" description="Helical" evidence="1">
    <location>
        <begin position="631"/>
        <end position="656"/>
    </location>
</feature>
<dbReference type="Proteomes" id="UP001152797">
    <property type="component" value="Unassembled WGS sequence"/>
</dbReference>
<keyword evidence="1" id="KW-1133">Transmembrane helix</keyword>
<feature type="transmembrane region" description="Helical" evidence="1">
    <location>
        <begin position="515"/>
        <end position="537"/>
    </location>
</feature>
<accession>A0A9P1GU94</accession>
<sequence length="1040" mass="115500">MGAMFEDAPAHSTDVIRITFVTSFFWYRAELALEVVDADVAWKAAKVAVVLQVGAWYMYCSIIKFKWCTRKDLIALDFYGQGLKVYAAEMTHSLDQIQPFCTRGRASALGCYVQTVSWSNGARDKKAYRAMNVPLRKEMTARATPSFRLVDFFGLGEVMPEEVVEGHGSQLLNLWMWTVMFNAICPAELASQKAQAVFTGTMCTAAELSYSKCPQYHKLCKYNTEKLGGPICMNWACLNSVPCTLSTRTSPKILAADDAGLCEDEMNFSAVSTLETVPTGMPWILSLTTATLALALKLALELAMNHPPVTTPAAHGAPRADAKVTGPEGEAVHDSLLKAEADPLPQETKRPSQNQFSIPKAGHQFATGLALFLASSHVIISEIFQQGLVAPWDWYGWGEVWIPWLIMVCGFMLFASELRISATEEETISDYQQRCPSTFFFYPLYALGLFISFVSAKFEGRDLNAVTLVAQAFLVQSWVPGVGDQLQPQCWFLSCLALYWILFKFIAQSFKRLNLLQTICLMLSLLLLPWPLMAWAWGHRRAHSDLTDLALNLGSGWEHHPISYLHVFLLGMLLAKLRQLLDPLAADLGDAGEASSRNPYVIGSQVLAPLGYLGLLLIQSLQAFALLKPLLLFQVLILAGLVGLPSLPLPFTAYAFSKLNFLEDWDVGHMQVGEVEHGELETTRAWAVAIRVGPTAMLVMTMSPKVDAEMVDIEPTKDLASTSAFGPADVHWFPGLAVLVIGCALIPSTSLPSLPSFVLLQSELVDLRVAAELRHPALLVRPKQGEVMLVAQKQFITWSRRLGVYRGDDGEVWHAVILEETIHSDLVLGVQPLPSGNSWRKWKDQSQSPLLAFPVQVWTGLRTPQGMPWKDLCVAEQWFPANRTLLRRRVTGPEAGKLVALHRSWDESDDVVMVFESAPPRGDVCPSDEDVPVTQMYLSLDVHVSKPDKHIGANRLDYGFFNAKEKNWIPFIYNGSLHFVYPPVPHVIVSAQEDGRSQRLYSTTYLPLHRLRQKSPHAPCQICIVGQFKAIFAATQTSNT</sequence>